<feature type="compositionally biased region" description="Basic and acidic residues" evidence="2">
    <location>
        <begin position="1"/>
        <end position="25"/>
    </location>
</feature>
<feature type="region of interest" description="Disordered" evidence="2">
    <location>
        <begin position="1"/>
        <end position="34"/>
    </location>
</feature>
<keyword evidence="1" id="KW-0813">Transport</keyword>
<organism evidence="4 5">
    <name type="scientific">Kordiimonas pumila</name>
    <dbReference type="NCBI Taxonomy" id="2161677"/>
    <lineage>
        <taxon>Bacteria</taxon>
        <taxon>Pseudomonadati</taxon>
        <taxon>Pseudomonadota</taxon>
        <taxon>Alphaproteobacteria</taxon>
        <taxon>Kordiimonadales</taxon>
        <taxon>Kordiimonadaceae</taxon>
        <taxon>Kordiimonas</taxon>
    </lineage>
</organism>
<dbReference type="RefSeq" id="WP_194213061.1">
    <property type="nucleotide sequence ID" value="NZ_CP061205.1"/>
</dbReference>
<protein>
    <recommendedName>
        <fullName evidence="1">ATP synthase protein I</fullName>
    </recommendedName>
</protein>
<reference evidence="5" key="1">
    <citation type="journal article" date="2019" name="Int. J. Syst. Evol. Microbiol.">
        <title>The Global Catalogue of Microorganisms (GCM) 10K type strain sequencing project: providing services to taxonomists for standard genome sequencing and annotation.</title>
        <authorList>
            <consortium name="The Broad Institute Genomics Platform"/>
            <consortium name="The Broad Institute Genome Sequencing Center for Infectious Disease"/>
            <person name="Wu L."/>
            <person name="Ma J."/>
        </authorList>
    </citation>
    <scope>NUCLEOTIDE SEQUENCE [LARGE SCALE GENOMIC DNA]</scope>
    <source>
        <strain evidence="5">KCTC 62164</strain>
    </source>
</reference>
<keyword evidence="1" id="KW-0375">Hydrogen ion transport</keyword>
<dbReference type="InterPro" id="IPR032820">
    <property type="entry name" value="ATPase_put"/>
</dbReference>
<comment type="function">
    <text evidence="1">A possible function for this protein is to guide the assembly of the membrane sector of the ATPase enzyme complex.</text>
</comment>
<proteinExistence type="inferred from homology"/>
<dbReference type="PIRSF" id="PIRSF032126">
    <property type="entry name" value="F0F1_ATP_synthase_subunit_I"/>
    <property type="match status" value="1"/>
</dbReference>
<evidence type="ECO:0000256" key="3">
    <source>
        <dbReference type="SAM" id="Phobius"/>
    </source>
</evidence>
<comment type="similarity">
    <text evidence="1">Belongs to the bacterial AtpI family.</text>
</comment>
<dbReference type="InterPro" id="IPR016989">
    <property type="entry name" value="Atp1_alphaprobac"/>
</dbReference>
<accession>A0ABV7D928</accession>
<name>A0ABV7D928_9PROT</name>
<evidence type="ECO:0000313" key="4">
    <source>
        <dbReference type="EMBL" id="MFC3053130.1"/>
    </source>
</evidence>
<keyword evidence="1 3" id="KW-0472">Membrane</keyword>
<keyword evidence="3" id="KW-1133">Transmembrane helix</keyword>
<evidence type="ECO:0000313" key="5">
    <source>
        <dbReference type="Proteomes" id="UP001595444"/>
    </source>
</evidence>
<dbReference type="Proteomes" id="UP001595444">
    <property type="component" value="Unassembled WGS sequence"/>
</dbReference>
<feature type="transmembrane region" description="Helical" evidence="3">
    <location>
        <begin position="70"/>
        <end position="88"/>
    </location>
</feature>
<keyword evidence="5" id="KW-1185">Reference proteome</keyword>
<comment type="caution">
    <text evidence="4">The sequence shown here is derived from an EMBL/GenBank/DDBJ whole genome shotgun (WGS) entry which is preliminary data.</text>
</comment>
<evidence type="ECO:0000256" key="1">
    <source>
        <dbReference type="PIRNR" id="PIRNR032126"/>
    </source>
</evidence>
<keyword evidence="3" id="KW-0812">Transmembrane</keyword>
<sequence>MGDREKDPKQASFEERLSRARKEVPEEWQEEPPVSPLGAALKMSAELVVGSGVGAFIGYWFDTWFDTKPLFLIVLLILGFASGVRNVIRDARRMQDADEEAN</sequence>
<keyword evidence="1" id="KW-0406">Ion transport</keyword>
<gene>
    <name evidence="4" type="ORF">ACFOKA_14540</name>
</gene>
<evidence type="ECO:0000256" key="2">
    <source>
        <dbReference type="SAM" id="MobiDB-lite"/>
    </source>
</evidence>
<dbReference type="EMBL" id="JBHRSL010000010">
    <property type="protein sequence ID" value="MFC3053130.1"/>
    <property type="molecule type" value="Genomic_DNA"/>
</dbReference>
<dbReference type="Pfam" id="PF09527">
    <property type="entry name" value="ATPase_gene1"/>
    <property type="match status" value="1"/>
</dbReference>